<gene>
    <name evidence="8" type="ORF">HHK36_029292</name>
</gene>
<protein>
    <recommendedName>
        <fullName evidence="6">WAT1-related protein</fullName>
    </recommendedName>
</protein>
<evidence type="ECO:0000256" key="3">
    <source>
        <dbReference type="ARBA" id="ARBA00022692"/>
    </source>
</evidence>
<dbReference type="GO" id="GO:0022857">
    <property type="term" value="F:transmembrane transporter activity"/>
    <property type="evidence" value="ECO:0007669"/>
    <property type="project" value="InterPro"/>
</dbReference>
<dbReference type="InterPro" id="IPR037185">
    <property type="entry name" value="EmrE-like"/>
</dbReference>
<keyword evidence="4 6" id="KW-1133">Transmembrane helix</keyword>
<feature type="domain" description="EamA" evidence="7">
    <location>
        <begin position="17"/>
        <end position="122"/>
    </location>
</feature>
<dbReference type="InterPro" id="IPR030184">
    <property type="entry name" value="WAT1-related"/>
</dbReference>
<organism evidence="8 9">
    <name type="scientific">Tetracentron sinense</name>
    <name type="common">Spur-leaf</name>
    <dbReference type="NCBI Taxonomy" id="13715"/>
    <lineage>
        <taxon>Eukaryota</taxon>
        <taxon>Viridiplantae</taxon>
        <taxon>Streptophyta</taxon>
        <taxon>Embryophyta</taxon>
        <taxon>Tracheophyta</taxon>
        <taxon>Spermatophyta</taxon>
        <taxon>Magnoliopsida</taxon>
        <taxon>Trochodendrales</taxon>
        <taxon>Trochodendraceae</taxon>
        <taxon>Tetracentron</taxon>
    </lineage>
</organism>
<comment type="caution">
    <text evidence="8">The sequence shown here is derived from an EMBL/GenBank/DDBJ whole genome shotgun (WGS) entry which is preliminary data.</text>
</comment>
<evidence type="ECO:0000313" key="9">
    <source>
        <dbReference type="Proteomes" id="UP000655225"/>
    </source>
</evidence>
<evidence type="ECO:0000256" key="6">
    <source>
        <dbReference type="RuleBase" id="RU363077"/>
    </source>
</evidence>
<feature type="transmembrane region" description="Helical" evidence="6">
    <location>
        <begin position="12"/>
        <end position="33"/>
    </location>
</feature>
<reference evidence="8 9" key="1">
    <citation type="submission" date="2020-04" db="EMBL/GenBank/DDBJ databases">
        <title>Plant Genome Project.</title>
        <authorList>
            <person name="Zhang R.-G."/>
        </authorList>
    </citation>
    <scope>NUCLEOTIDE SEQUENCE [LARGE SCALE GENOMIC DNA]</scope>
    <source>
        <strain evidence="8">YNK0</strain>
        <tissue evidence="8">Leaf</tissue>
    </source>
</reference>
<proteinExistence type="inferred from homology"/>
<evidence type="ECO:0000256" key="4">
    <source>
        <dbReference type="ARBA" id="ARBA00022989"/>
    </source>
</evidence>
<accession>A0A835D4B0</accession>
<dbReference type="Pfam" id="PF00892">
    <property type="entry name" value="EamA"/>
    <property type="match status" value="1"/>
</dbReference>
<dbReference type="GO" id="GO:0016020">
    <property type="term" value="C:membrane"/>
    <property type="evidence" value="ECO:0007669"/>
    <property type="project" value="UniProtKB-SubCell"/>
</dbReference>
<feature type="transmembrane region" description="Helical" evidence="6">
    <location>
        <begin position="73"/>
        <end position="95"/>
    </location>
</feature>
<evidence type="ECO:0000313" key="8">
    <source>
        <dbReference type="EMBL" id="KAF8379843.1"/>
    </source>
</evidence>
<sequence length="243" mass="26342">MDLKQCVRASGPAVGMIAVQLIATGLQLLSRIILNNGTFIFALMAYRHVVAAVAVAPFAFLMERDMRNRLNWLSLFWLFINALVGITAAMGLFYYGLGDTTATYATNFLNLIPIATFIFSTIARYAPLGTLATAATFILILWTIAIRGPTYSSMFNPLSLIFVAISESLFFGEAIAVGSLMGMFVIILGLYAFLWGKRNESPSLHPLNANGRGTSTVPESTKLQLAAAKITPTVSLNTTVEEV</sequence>
<dbReference type="PANTHER" id="PTHR31218">
    <property type="entry name" value="WAT1-RELATED PROTEIN"/>
    <property type="match status" value="1"/>
</dbReference>
<evidence type="ECO:0000256" key="5">
    <source>
        <dbReference type="ARBA" id="ARBA00023136"/>
    </source>
</evidence>
<evidence type="ECO:0000256" key="1">
    <source>
        <dbReference type="ARBA" id="ARBA00004141"/>
    </source>
</evidence>
<keyword evidence="9" id="KW-1185">Reference proteome</keyword>
<feature type="transmembrane region" description="Helical" evidence="6">
    <location>
        <begin position="101"/>
        <end position="119"/>
    </location>
</feature>
<feature type="transmembrane region" description="Helical" evidence="6">
    <location>
        <begin position="131"/>
        <end position="149"/>
    </location>
</feature>
<dbReference type="OrthoDB" id="670984at2759"/>
<keyword evidence="3 6" id="KW-0812">Transmembrane</keyword>
<dbReference type="EMBL" id="JABCRI010000022">
    <property type="protein sequence ID" value="KAF8379843.1"/>
    <property type="molecule type" value="Genomic_DNA"/>
</dbReference>
<dbReference type="AlphaFoldDB" id="A0A835D4B0"/>
<evidence type="ECO:0000259" key="7">
    <source>
        <dbReference type="Pfam" id="PF00892"/>
    </source>
</evidence>
<feature type="transmembrane region" description="Helical" evidence="6">
    <location>
        <begin position="39"/>
        <end position="61"/>
    </location>
</feature>
<feature type="transmembrane region" description="Helical" evidence="6">
    <location>
        <begin position="169"/>
        <end position="194"/>
    </location>
</feature>
<dbReference type="InterPro" id="IPR000620">
    <property type="entry name" value="EamA_dom"/>
</dbReference>
<dbReference type="Proteomes" id="UP000655225">
    <property type="component" value="Unassembled WGS sequence"/>
</dbReference>
<name>A0A835D4B0_TETSI</name>
<keyword evidence="5 6" id="KW-0472">Membrane</keyword>
<comment type="similarity">
    <text evidence="2 6">Belongs to the drug/metabolite transporter (DMT) superfamily. Plant drug/metabolite exporter (P-DME) (TC 2.A.7.4) family.</text>
</comment>
<dbReference type="SUPFAM" id="SSF103481">
    <property type="entry name" value="Multidrug resistance efflux transporter EmrE"/>
    <property type="match status" value="2"/>
</dbReference>
<dbReference type="OMA" id="GSSMWNI"/>
<evidence type="ECO:0000256" key="2">
    <source>
        <dbReference type="ARBA" id="ARBA00007635"/>
    </source>
</evidence>
<comment type="subcellular location">
    <subcellularLocation>
        <location evidence="1 6">Membrane</location>
        <topology evidence="1 6">Multi-pass membrane protein</topology>
    </subcellularLocation>
</comment>